<feature type="transmembrane region" description="Helical" evidence="2">
    <location>
        <begin position="100"/>
        <end position="117"/>
    </location>
</feature>
<dbReference type="GeneID" id="83607705"/>
<reference evidence="3 4" key="1">
    <citation type="submission" date="2023-02" db="EMBL/GenBank/DDBJ databases">
        <title>Defining the Infant Male Urobiome and Moving Towards Mechanisms in Urobiome Research.</title>
        <authorList>
            <person name="Reasoner S."/>
            <person name="Flores V."/>
            <person name="Van Horn G."/>
            <person name="Morales G."/>
            <person name="Peard L."/>
            <person name="Abelson B."/>
            <person name="Manuel C."/>
            <person name="Lee J."/>
            <person name="Baker B."/>
            <person name="Williams T."/>
            <person name="Schmitz J."/>
            <person name="Clayton D."/>
            <person name="Hadjifrangiskou M."/>
        </authorList>
    </citation>
    <scope>NUCLEOTIDE SEQUENCE [LARGE SCALE GENOMIC DNA]</scope>
    <source>
        <strain evidence="3 4">AS1053</strain>
    </source>
</reference>
<feature type="region of interest" description="Disordered" evidence="1">
    <location>
        <begin position="1"/>
        <end position="47"/>
    </location>
</feature>
<organism evidence="3 4">
    <name type="scientific">Actinotignum sanguinis</name>
    <dbReference type="NCBI Taxonomy" id="1445614"/>
    <lineage>
        <taxon>Bacteria</taxon>
        <taxon>Bacillati</taxon>
        <taxon>Actinomycetota</taxon>
        <taxon>Actinomycetes</taxon>
        <taxon>Actinomycetales</taxon>
        <taxon>Actinomycetaceae</taxon>
        <taxon>Actinotignum</taxon>
    </lineage>
</organism>
<evidence type="ECO:0000256" key="1">
    <source>
        <dbReference type="SAM" id="MobiDB-lite"/>
    </source>
</evidence>
<accession>A0ABT5V5T8</accession>
<proteinExistence type="predicted"/>
<protein>
    <submittedName>
        <fullName evidence="3">Uncharacterized protein</fullName>
    </submittedName>
</protein>
<keyword evidence="4" id="KW-1185">Reference proteome</keyword>
<comment type="caution">
    <text evidence="3">The sequence shown here is derived from an EMBL/GenBank/DDBJ whole genome shotgun (WGS) entry which is preliminary data.</text>
</comment>
<sequence length="147" mass="15400">MKGRDDMNDDAARRSAARAGGADSSHVGAANASHAGRENASHAGAAAEAQLPEARLGRLSLFDLRTWIAIMFGVFGIMLAGYGLFFVTEEDLAKAAGINLNLWTGLAMIIVAIFFAARSAAAPQVLSEALGSRLPDEETEPTAPRES</sequence>
<dbReference type="EMBL" id="JARBHI010000008">
    <property type="protein sequence ID" value="MDE1656288.1"/>
    <property type="molecule type" value="Genomic_DNA"/>
</dbReference>
<feature type="compositionally biased region" description="Basic and acidic residues" evidence="1">
    <location>
        <begin position="1"/>
        <end position="13"/>
    </location>
</feature>
<evidence type="ECO:0000313" key="4">
    <source>
        <dbReference type="Proteomes" id="UP001219297"/>
    </source>
</evidence>
<feature type="transmembrane region" description="Helical" evidence="2">
    <location>
        <begin position="67"/>
        <end position="88"/>
    </location>
</feature>
<keyword evidence="2" id="KW-0812">Transmembrane</keyword>
<dbReference type="Proteomes" id="UP001219297">
    <property type="component" value="Unassembled WGS sequence"/>
</dbReference>
<gene>
    <name evidence="3" type="ORF">PWJ81_04300</name>
</gene>
<name>A0ABT5V5T8_9ACTO</name>
<keyword evidence="2" id="KW-1133">Transmembrane helix</keyword>
<evidence type="ECO:0000313" key="3">
    <source>
        <dbReference type="EMBL" id="MDE1656288.1"/>
    </source>
</evidence>
<evidence type="ECO:0000256" key="2">
    <source>
        <dbReference type="SAM" id="Phobius"/>
    </source>
</evidence>
<keyword evidence="2" id="KW-0472">Membrane</keyword>
<dbReference type="RefSeq" id="WP_274733275.1">
    <property type="nucleotide sequence ID" value="NZ_CAMXYX010000005.1"/>
</dbReference>